<evidence type="ECO:0000256" key="2">
    <source>
        <dbReference type="SAM" id="Phobius"/>
    </source>
</evidence>
<name>A0AA39Y2F4_9PEZI</name>
<sequence>MLEYFAYKKYKKNKGEKEDKGKGKASEEVASPSGDAATPSSPAPATPILDDEDKNFLERLTATFSWDDDDEEDGPKPALPPRVKTPDLTWDSDSESFIREPAPDAAAPGVATKEKDAKTKKSNRLSQLFHRNKKGDTDLVPVKQANLAVPSPEADREKDDLTRVLDDLNLSARNNKVFSLSDESTELMKKFTLILKDLVNGVPTAVNDLTTLLDDPDGALAKNYEKLPSSLKKIVTQLPEKLSTTLAPELLAVAAEAQGLSKDDAAAKGGIKGAAKRLLVPKNLKEMVTKPGAIVSMLRGIMNALKVRWPAFMGTNVIWSLALFLLLFVLWYCHKRGREERLEREKSELAATAGVVDGSERIEELPDDPTLPAPAAATGTAPTPTIVEPSK</sequence>
<evidence type="ECO:0008006" key="5">
    <source>
        <dbReference type="Google" id="ProtNLM"/>
    </source>
</evidence>
<dbReference type="Proteomes" id="UP001174936">
    <property type="component" value="Unassembled WGS sequence"/>
</dbReference>
<feature type="region of interest" description="Disordered" evidence="1">
    <location>
        <begin position="355"/>
        <end position="391"/>
    </location>
</feature>
<proteinExistence type="predicted"/>
<gene>
    <name evidence="3" type="ORF">B0T16DRAFT_392136</name>
</gene>
<feature type="compositionally biased region" description="Low complexity" evidence="1">
    <location>
        <begin position="373"/>
        <end position="385"/>
    </location>
</feature>
<evidence type="ECO:0000313" key="4">
    <source>
        <dbReference type="Proteomes" id="UP001174936"/>
    </source>
</evidence>
<feature type="region of interest" description="Disordered" evidence="1">
    <location>
        <begin position="14"/>
        <end position="122"/>
    </location>
</feature>
<feature type="transmembrane region" description="Helical" evidence="2">
    <location>
        <begin position="309"/>
        <end position="333"/>
    </location>
</feature>
<accession>A0AA39Y2F4</accession>
<comment type="caution">
    <text evidence="3">The sequence shown here is derived from an EMBL/GenBank/DDBJ whole genome shotgun (WGS) entry which is preliminary data.</text>
</comment>
<protein>
    <recommendedName>
        <fullName evidence="5">Ring-like domain-containing protein</fullName>
    </recommendedName>
</protein>
<evidence type="ECO:0000313" key="3">
    <source>
        <dbReference type="EMBL" id="KAK0643647.1"/>
    </source>
</evidence>
<keyword evidence="4" id="KW-1185">Reference proteome</keyword>
<keyword evidence="2" id="KW-0812">Transmembrane</keyword>
<evidence type="ECO:0000256" key="1">
    <source>
        <dbReference type="SAM" id="MobiDB-lite"/>
    </source>
</evidence>
<dbReference type="AlphaFoldDB" id="A0AA39Y2F4"/>
<dbReference type="EMBL" id="JAULSV010000005">
    <property type="protein sequence ID" value="KAK0643647.1"/>
    <property type="molecule type" value="Genomic_DNA"/>
</dbReference>
<feature type="compositionally biased region" description="Low complexity" evidence="1">
    <location>
        <begin position="30"/>
        <end position="40"/>
    </location>
</feature>
<feature type="compositionally biased region" description="Basic and acidic residues" evidence="1">
    <location>
        <begin position="14"/>
        <end position="27"/>
    </location>
</feature>
<organism evidence="3 4">
    <name type="scientific">Cercophora newfieldiana</name>
    <dbReference type="NCBI Taxonomy" id="92897"/>
    <lineage>
        <taxon>Eukaryota</taxon>
        <taxon>Fungi</taxon>
        <taxon>Dikarya</taxon>
        <taxon>Ascomycota</taxon>
        <taxon>Pezizomycotina</taxon>
        <taxon>Sordariomycetes</taxon>
        <taxon>Sordariomycetidae</taxon>
        <taxon>Sordariales</taxon>
        <taxon>Lasiosphaeriaceae</taxon>
        <taxon>Cercophora</taxon>
    </lineage>
</organism>
<keyword evidence="2" id="KW-1133">Transmembrane helix</keyword>
<reference evidence="3" key="1">
    <citation type="submission" date="2023-06" db="EMBL/GenBank/DDBJ databases">
        <title>Genome-scale phylogeny and comparative genomics of the fungal order Sordariales.</title>
        <authorList>
            <consortium name="Lawrence Berkeley National Laboratory"/>
            <person name="Hensen N."/>
            <person name="Bonometti L."/>
            <person name="Westerberg I."/>
            <person name="Brannstrom I.O."/>
            <person name="Guillou S."/>
            <person name="Cros-Aarteil S."/>
            <person name="Calhoun S."/>
            <person name="Haridas S."/>
            <person name="Kuo A."/>
            <person name="Mondo S."/>
            <person name="Pangilinan J."/>
            <person name="Riley R."/>
            <person name="Labutti K."/>
            <person name="Andreopoulos B."/>
            <person name="Lipzen A."/>
            <person name="Chen C."/>
            <person name="Yanf M."/>
            <person name="Daum C."/>
            <person name="Ng V."/>
            <person name="Clum A."/>
            <person name="Steindorff A."/>
            <person name="Ohm R."/>
            <person name="Martin F."/>
            <person name="Silar P."/>
            <person name="Natvig D."/>
            <person name="Lalanne C."/>
            <person name="Gautier V."/>
            <person name="Ament-Velasquez S.L."/>
            <person name="Kruys A."/>
            <person name="Hutchinson M.I."/>
            <person name="Powell A.J."/>
            <person name="Barry K."/>
            <person name="Miller A.N."/>
            <person name="Grigoriev I.V."/>
            <person name="Debuchy R."/>
            <person name="Gladieux P."/>
            <person name="Thoren M.H."/>
            <person name="Johannesson H."/>
        </authorList>
    </citation>
    <scope>NUCLEOTIDE SEQUENCE</scope>
    <source>
        <strain evidence="3">SMH2532-1</strain>
    </source>
</reference>
<keyword evidence="2" id="KW-0472">Membrane</keyword>